<dbReference type="Proteomes" id="UP000228947">
    <property type="component" value="Unassembled WGS sequence"/>
</dbReference>
<name>A0A2M8PGM5_9CHLR</name>
<sequence length="123" mass="13504">MAKQSTNVAREEKKKPRNPLAPVFGLVLALGFAVVAYFAAQLIIPEVQQLRLVYVIETVNESGAKELFIKPQGLLIVGGVLWLALMGVGYAIVAIIAGPSKRDLDNKRKLPPRSKQPRDLGEW</sequence>
<accession>A0A2M8PY43</accession>
<evidence type="ECO:0000313" key="5">
    <source>
        <dbReference type="Proteomes" id="UP000228947"/>
    </source>
</evidence>
<gene>
    <name evidence="3" type="ORF">CUN49_04140</name>
    <name evidence="4" type="ORF">CUN50_04150</name>
</gene>
<comment type="caution">
    <text evidence="3">The sequence shown here is derived from an EMBL/GenBank/DDBJ whole genome shotgun (WGS) entry which is preliminary data.</text>
</comment>
<feature type="transmembrane region" description="Helical" evidence="2">
    <location>
        <begin position="20"/>
        <end position="44"/>
    </location>
</feature>
<reference evidence="5 6" key="1">
    <citation type="submission" date="2017-11" db="EMBL/GenBank/DDBJ databases">
        <title>Evolution of Phototrophy in the Chloroflexi Phylum Driven by Horizontal Gene Transfer.</title>
        <authorList>
            <person name="Ward L.M."/>
            <person name="Hemp J."/>
            <person name="Shih P.M."/>
            <person name="Mcglynn S.E."/>
            <person name="Fischer W."/>
        </authorList>
    </citation>
    <scope>NUCLEOTIDE SEQUENCE [LARGE SCALE GENOMIC DNA]</scope>
    <source>
        <strain evidence="4">CP1_1M</strain>
        <strain evidence="3">JP3_13</strain>
    </source>
</reference>
<accession>A0A2M8PGM5</accession>
<evidence type="ECO:0000313" key="4">
    <source>
        <dbReference type="EMBL" id="PJF42459.1"/>
    </source>
</evidence>
<evidence type="ECO:0000256" key="1">
    <source>
        <dbReference type="SAM" id="MobiDB-lite"/>
    </source>
</evidence>
<dbReference type="EMBL" id="PGTM01000037">
    <property type="protein sequence ID" value="PJF36690.1"/>
    <property type="molecule type" value="Genomic_DNA"/>
</dbReference>
<evidence type="ECO:0000256" key="2">
    <source>
        <dbReference type="SAM" id="Phobius"/>
    </source>
</evidence>
<feature type="transmembrane region" description="Helical" evidence="2">
    <location>
        <begin position="74"/>
        <end position="98"/>
    </location>
</feature>
<evidence type="ECO:0000313" key="6">
    <source>
        <dbReference type="Proteomes" id="UP000229681"/>
    </source>
</evidence>
<protein>
    <submittedName>
        <fullName evidence="3">Uncharacterized protein</fullName>
    </submittedName>
</protein>
<proteinExistence type="predicted"/>
<evidence type="ECO:0000313" key="3">
    <source>
        <dbReference type="EMBL" id="PJF36690.1"/>
    </source>
</evidence>
<keyword evidence="2" id="KW-0472">Membrane</keyword>
<dbReference type="EMBL" id="PGTL01000017">
    <property type="protein sequence ID" value="PJF42459.1"/>
    <property type="molecule type" value="Genomic_DNA"/>
</dbReference>
<keyword evidence="2" id="KW-0812">Transmembrane</keyword>
<organism evidence="3 6">
    <name type="scientific">Candidatus Thermofonsia Clade 1 bacterium</name>
    <dbReference type="NCBI Taxonomy" id="2364210"/>
    <lineage>
        <taxon>Bacteria</taxon>
        <taxon>Bacillati</taxon>
        <taxon>Chloroflexota</taxon>
        <taxon>Candidatus Thermofontia</taxon>
        <taxon>Candidatus Thermofonsia Clade 1</taxon>
    </lineage>
</organism>
<keyword evidence="2" id="KW-1133">Transmembrane helix</keyword>
<feature type="region of interest" description="Disordered" evidence="1">
    <location>
        <begin position="102"/>
        <end position="123"/>
    </location>
</feature>
<dbReference type="Proteomes" id="UP000229681">
    <property type="component" value="Unassembled WGS sequence"/>
</dbReference>
<dbReference type="AlphaFoldDB" id="A0A2M8PGM5"/>